<dbReference type="InterPro" id="IPR036371">
    <property type="entry name" value="TPK_B1-bd_sf"/>
</dbReference>
<dbReference type="InterPro" id="IPR007373">
    <property type="entry name" value="Thiamin_PyroPKinase_B1-bd"/>
</dbReference>
<dbReference type="InterPro" id="IPR053149">
    <property type="entry name" value="TPK"/>
</dbReference>
<sequence length="211" mass="23493">MKVVIVSGGTAPSDELINKEIEDCTYLICADSGANCLYEYDICPDFIIGDFDSIEPKVFEYFKNKHSNIIQYPPEKDYTDTEIAVNKAVELGANKIILLGCTGTRIDHSLGNLGMLIKCLKLGVSAYIKDKHNVVTITNKPITLLGSRGKTFSLVAYYENVDELSISGAKYPLDKFYLEIGNPITISNEFIEEQVEINFKKGTLLVIYPTE</sequence>
<keyword evidence="4" id="KW-0067">ATP-binding</keyword>
<keyword evidence="3" id="KW-0418">Kinase</keyword>
<proteinExistence type="predicted"/>
<feature type="domain" description="Thiamin pyrophosphokinase thiamin-binding" evidence="6">
    <location>
        <begin position="146"/>
        <end position="205"/>
    </location>
</feature>
<dbReference type="SUPFAM" id="SSF63862">
    <property type="entry name" value="Thiamin pyrophosphokinase, substrate-binding domain"/>
    <property type="match status" value="1"/>
</dbReference>
<dbReference type="InterPro" id="IPR006282">
    <property type="entry name" value="Thi_PPkinase"/>
</dbReference>
<dbReference type="PANTHER" id="PTHR41299:SF1">
    <property type="entry name" value="THIAMINE PYROPHOSPHOKINASE"/>
    <property type="match status" value="1"/>
</dbReference>
<accession>A0ABT4D0W6</accession>
<dbReference type="CDD" id="cd07995">
    <property type="entry name" value="TPK"/>
    <property type="match status" value="1"/>
</dbReference>
<dbReference type="PANTHER" id="PTHR41299">
    <property type="entry name" value="THIAMINE PYROPHOSPHOKINASE"/>
    <property type="match status" value="1"/>
</dbReference>
<protein>
    <recommendedName>
        <fullName evidence="5">Thiamine diphosphokinase</fullName>
        <ecNumber evidence="5">2.7.6.2</ecNumber>
    </recommendedName>
</protein>
<dbReference type="InterPro" id="IPR036759">
    <property type="entry name" value="TPK_catalytic_sf"/>
</dbReference>
<dbReference type="SMART" id="SM00983">
    <property type="entry name" value="TPK_B1_binding"/>
    <property type="match status" value="1"/>
</dbReference>
<evidence type="ECO:0000256" key="1">
    <source>
        <dbReference type="ARBA" id="ARBA00022679"/>
    </source>
</evidence>
<dbReference type="Pfam" id="PF04265">
    <property type="entry name" value="TPK_B1_binding"/>
    <property type="match status" value="1"/>
</dbReference>
<reference evidence="7" key="1">
    <citation type="submission" date="2022-12" db="EMBL/GenBank/DDBJ databases">
        <authorList>
            <person name="Wang J."/>
        </authorList>
    </citation>
    <scope>NUCLEOTIDE SEQUENCE</scope>
    <source>
        <strain evidence="7">HY-45-18</strain>
    </source>
</reference>
<keyword evidence="2" id="KW-0547">Nucleotide-binding</keyword>
<evidence type="ECO:0000256" key="2">
    <source>
        <dbReference type="ARBA" id="ARBA00022741"/>
    </source>
</evidence>
<dbReference type="Pfam" id="PF04263">
    <property type="entry name" value="TPK_catalytic"/>
    <property type="match status" value="1"/>
</dbReference>
<organism evidence="7 8">
    <name type="scientific">Clostridium aestuarii</name>
    <dbReference type="NCBI Taxonomy" id="338193"/>
    <lineage>
        <taxon>Bacteria</taxon>
        <taxon>Bacillati</taxon>
        <taxon>Bacillota</taxon>
        <taxon>Clostridia</taxon>
        <taxon>Eubacteriales</taxon>
        <taxon>Clostridiaceae</taxon>
        <taxon>Clostridium</taxon>
    </lineage>
</organism>
<dbReference type="Gene3D" id="3.40.50.10240">
    <property type="entry name" value="Thiamin pyrophosphokinase, catalytic domain"/>
    <property type="match status" value="1"/>
</dbReference>
<evidence type="ECO:0000313" key="8">
    <source>
        <dbReference type="Proteomes" id="UP001078443"/>
    </source>
</evidence>
<evidence type="ECO:0000256" key="3">
    <source>
        <dbReference type="ARBA" id="ARBA00022777"/>
    </source>
</evidence>
<evidence type="ECO:0000259" key="6">
    <source>
        <dbReference type="SMART" id="SM00983"/>
    </source>
</evidence>
<dbReference type="EC" id="2.7.6.2" evidence="5"/>
<comment type="caution">
    <text evidence="7">The sequence shown here is derived from an EMBL/GenBank/DDBJ whole genome shotgun (WGS) entry which is preliminary data.</text>
</comment>
<keyword evidence="8" id="KW-1185">Reference proteome</keyword>
<keyword evidence="1 7" id="KW-0808">Transferase</keyword>
<dbReference type="InterPro" id="IPR007371">
    <property type="entry name" value="TPK_catalytic"/>
</dbReference>
<dbReference type="NCBIfam" id="TIGR01378">
    <property type="entry name" value="thi_PPkinase"/>
    <property type="match status" value="1"/>
</dbReference>
<dbReference type="EMBL" id="JAPQER010000002">
    <property type="protein sequence ID" value="MCY6483995.1"/>
    <property type="molecule type" value="Genomic_DNA"/>
</dbReference>
<evidence type="ECO:0000256" key="5">
    <source>
        <dbReference type="NCBIfam" id="TIGR01378"/>
    </source>
</evidence>
<dbReference type="RefSeq" id="WP_268040266.1">
    <property type="nucleotide sequence ID" value="NZ_JAPQER010000002.1"/>
</dbReference>
<dbReference type="Proteomes" id="UP001078443">
    <property type="component" value="Unassembled WGS sequence"/>
</dbReference>
<gene>
    <name evidence="7" type="ORF">OW763_06480</name>
</gene>
<evidence type="ECO:0000256" key="4">
    <source>
        <dbReference type="ARBA" id="ARBA00022840"/>
    </source>
</evidence>
<dbReference type="SUPFAM" id="SSF63999">
    <property type="entry name" value="Thiamin pyrophosphokinase, catalytic domain"/>
    <property type="match status" value="1"/>
</dbReference>
<dbReference type="GO" id="GO:0004788">
    <property type="term" value="F:thiamine diphosphokinase activity"/>
    <property type="evidence" value="ECO:0007669"/>
    <property type="project" value="UniProtKB-EC"/>
</dbReference>
<name>A0ABT4D0W6_9CLOT</name>
<evidence type="ECO:0000313" key="7">
    <source>
        <dbReference type="EMBL" id="MCY6483995.1"/>
    </source>
</evidence>